<dbReference type="AlphaFoldDB" id="A0A5C6DGJ1"/>
<organism evidence="3 4">
    <name type="scientific">Novipirellula artificiosorum</name>
    <dbReference type="NCBI Taxonomy" id="2528016"/>
    <lineage>
        <taxon>Bacteria</taxon>
        <taxon>Pseudomonadati</taxon>
        <taxon>Planctomycetota</taxon>
        <taxon>Planctomycetia</taxon>
        <taxon>Pirellulales</taxon>
        <taxon>Pirellulaceae</taxon>
        <taxon>Novipirellula</taxon>
    </lineage>
</organism>
<dbReference type="GO" id="GO:0016783">
    <property type="term" value="F:sulfurtransferase activity"/>
    <property type="evidence" value="ECO:0007669"/>
    <property type="project" value="InterPro"/>
</dbReference>
<evidence type="ECO:0000256" key="1">
    <source>
        <dbReference type="PIRSR" id="PIRSR006661-1"/>
    </source>
</evidence>
<evidence type="ECO:0000259" key="2">
    <source>
        <dbReference type="Pfam" id="PF00733"/>
    </source>
</evidence>
<dbReference type="PANTHER" id="PTHR43169">
    <property type="entry name" value="EXSB FAMILY PROTEIN"/>
    <property type="match status" value="1"/>
</dbReference>
<dbReference type="NCBIfam" id="TIGR00268">
    <property type="entry name" value="ATP-dependent sacrificial sulfur transferase LarE"/>
    <property type="match status" value="1"/>
</dbReference>
<dbReference type="InterPro" id="IPR052188">
    <property type="entry name" value="Ni-pincer_cofactor_biosynth"/>
</dbReference>
<dbReference type="PIRSF" id="PIRSF006661">
    <property type="entry name" value="PP-lp_UCP006661"/>
    <property type="match status" value="1"/>
</dbReference>
<dbReference type="InterPro" id="IPR001962">
    <property type="entry name" value="Asn_synthase"/>
</dbReference>
<dbReference type="PANTHER" id="PTHR43169:SF2">
    <property type="entry name" value="NAD_GMP SYNTHASE DOMAIN-CONTAINING PROTEIN"/>
    <property type="match status" value="1"/>
</dbReference>
<evidence type="ECO:0000313" key="4">
    <source>
        <dbReference type="Proteomes" id="UP000319143"/>
    </source>
</evidence>
<dbReference type="GO" id="GO:0006529">
    <property type="term" value="P:asparagine biosynthetic process"/>
    <property type="evidence" value="ECO:0007669"/>
    <property type="project" value="InterPro"/>
</dbReference>
<dbReference type="SUPFAM" id="SSF52402">
    <property type="entry name" value="Adenine nucleotide alpha hydrolases-like"/>
    <property type="match status" value="1"/>
</dbReference>
<dbReference type="CDD" id="cd01990">
    <property type="entry name" value="LarE-like"/>
    <property type="match status" value="1"/>
</dbReference>
<comment type="caution">
    <text evidence="3">The sequence shown here is derived from an EMBL/GenBank/DDBJ whole genome shotgun (WGS) entry which is preliminary data.</text>
</comment>
<dbReference type="GO" id="GO:0004066">
    <property type="term" value="F:asparagine synthase (glutamine-hydrolyzing) activity"/>
    <property type="evidence" value="ECO:0007669"/>
    <property type="project" value="InterPro"/>
</dbReference>
<dbReference type="OrthoDB" id="9776919at2"/>
<evidence type="ECO:0000313" key="3">
    <source>
        <dbReference type="EMBL" id="TWU35930.1"/>
    </source>
</evidence>
<keyword evidence="4" id="KW-1185">Reference proteome</keyword>
<dbReference type="InterPro" id="IPR005232">
    <property type="entry name" value="LarE"/>
</dbReference>
<dbReference type="InterPro" id="IPR014729">
    <property type="entry name" value="Rossmann-like_a/b/a_fold"/>
</dbReference>
<dbReference type="Gene3D" id="3.40.50.620">
    <property type="entry name" value="HUPs"/>
    <property type="match status" value="1"/>
</dbReference>
<accession>A0A5C6DGJ1</accession>
<dbReference type="Pfam" id="PF00733">
    <property type="entry name" value="Asn_synthase"/>
    <property type="match status" value="1"/>
</dbReference>
<name>A0A5C6DGJ1_9BACT</name>
<protein>
    <submittedName>
        <fullName evidence="3">tRNA-specific 2-thiouridylase MnmA</fullName>
    </submittedName>
</protein>
<sequence>MRFAVLAEGSFRVLQKIENVLDVEINATRLIDWLRPLGRVTIAFSGGVDSSVVAAAALRADLSRAVAVTGSSASVSQWQIEWAQRIATQIGIEHHVVSTSEGSDADYVRNDAKRCFYCKQTLYRTLSQLVDQCGDTVLISGTNAEDLGDYRPGIEAGKLASVKTPLADLGFDKSDVRQLARWFGLENAELPASPCLASRVAYGVEVTTDRLERIEKAESWLRQRGFSDLRVRVHADELARIEVPKDERHRLVEDSLATEMDEAFRSFGFRFVTVDLHGLQSGSLNLSLVSIEPTRLS</sequence>
<proteinExistence type="predicted"/>
<feature type="active site" description="Nucleophile and sulfur donor" evidence="1">
    <location>
        <position position="195"/>
    </location>
</feature>
<feature type="domain" description="Asparagine synthetase" evidence="2">
    <location>
        <begin position="39"/>
        <end position="109"/>
    </location>
</feature>
<dbReference type="Proteomes" id="UP000319143">
    <property type="component" value="Unassembled WGS sequence"/>
</dbReference>
<gene>
    <name evidence="3" type="ORF">Poly41_36820</name>
</gene>
<reference evidence="3 4" key="1">
    <citation type="submission" date="2019-02" db="EMBL/GenBank/DDBJ databases">
        <title>Deep-cultivation of Planctomycetes and their phenomic and genomic characterization uncovers novel biology.</title>
        <authorList>
            <person name="Wiegand S."/>
            <person name="Jogler M."/>
            <person name="Boedeker C."/>
            <person name="Pinto D."/>
            <person name="Vollmers J."/>
            <person name="Rivas-Marin E."/>
            <person name="Kohn T."/>
            <person name="Peeters S.H."/>
            <person name="Heuer A."/>
            <person name="Rast P."/>
            <person name="Oberbeckmann S."/>
            <person name="Bunk B."/>
            <person name="Jeske O."/>
            <person name="Meyerdierks A."/>
            <person name="Storesund J.E."/>
            <person name="Kallscheuer N."/>
            <person name="Luecker S."/>
            <person name="Lage O.M."/>
            <person name="Pohl T."/>
            <person name="Merkel B.J."/>
            <person name="Hornburger P."/>
            <person name="Mueller R.-W."/>
            <person name="Bruemmer F."/>
            <person name="Labrenz M."/>
            <person name="Spormann A.M."/>
            <person name="Op Den Camp H."/>
            <person name="Overmann J."/>
            <person name="Amann R."/>
            <person name="Jetten M.S.M."/>
            <person name="Mascher T."/>
            <person name="Medema M.H."/>
            <person name="Devos D.P."/>
            <person name="Kaster A.-K."/>
            <person name="Ovreas L."/>
            <person name="Rohde M."/>
            <person name="Galperin M.Y."/>
            <person name="Jogler C."/>
        </authorList>
    </citation>
    <scope>NUCLEOTIDE SEQUENCE [LARGE SCALE GENOMIC DNA]</scope>
    <source>
        <strain evidence="3 4">Poly41</strain>
    </source>
</reference>
<dbReference type="EMBL" id="SJPV01000006">
    <property type="protein sequence ID" value="TWU35930.1"/>
    <property type="molecule type" value="Genomic_DNA"/>
</dbReference>